<gene>
    <name evidence="16" type="ORF">O181_062470</name>
</gene>
<dbReference type="InterPro" id="IPR039537">
    <property type="entry name" value="Retrotran_Ty1/copia-like"/>
</dbReference>
<evidence type="ECO:0000313" key="16">
    <source>
        <dbReference type="EMBL" id="MBW0522755.1"/>
    </source>
</evidence>
<evidence type="ECO:0000256" key="11">
    <source>
        <dbReference type="ARBA" id="ARBA00022932"/>
    </source>
</evidence>
<dbReference type="Pfam" id="PF00665">
    <property type="entry name" value="rve"/>
    <property type="match status" value="1"/>
</dbReference>
<accession>A0A9Q3EPD5</accession>
<comment type="catalytic activity">
    <reaction evidence="14">
        <text>DNA(n) + a 2'-deoxyribonucleoside 5'-triphosphate = DNA(n+1) + diphosphate</text>
        <dbReference type="Rhea" id="RHEA:22508"/>
        <dbReference type="Rhea" id="RHEA-COMP:17339"/>
        <dbReference type="Rhea" id="RHEA-COMP:17340"/>
        <dbReference type="ChEBI" id="CHEBI:33019"/>
        <dbReference type="ChEBI" id="CHEBI:61560"/>
        <dbReference type="ChEBI" id="CHEBI:173112"/>
        <dbReference type="EC" id="2.7.7.7"/>
    </reaction>
</comment>
<dbReference type="GO" id="GO:0032196">
    <property type="term" value="P:transposition"/>
    <property type="evidence" value="ECO:0007669"/>
    <property type="project" value="UniProtKB-KW"/>
</dbReference>
<sequence length="450" mass="51418">MSSCVITAPYPRAGTNPSRDLIVADLIGPLTCSIDNKRYVLVVQNFFSRLTTAIPISDKAEAKTQLQHWLTRFSNTCGLQIKKVWTDNGSEFKNHFLNDFLLKHGIEHEYSMTYEHHQNGRIERMNWTLSEIARTCLIGGNLPVKLWSYSFKHAMWIFNQTLHFDCKQTPYELISKQKPSFHLLRIFGAKAYIYDHTFKKDFSPHGFVGYHLGIASDLKGWLFWCPEKDTIVRWASAKIDKSSFFPTKPNISSIQALKLLDDVVIKGLATQDRMISTINSYPDPVSINPTHYRDVINLPERDSWLLAVEEELSSMNEQNVFEIIEMKDALRVRQITVASSTCQAEYIAMSFASKECLWLSHLFLPVLGQIVPKIYSDNKAAISIADNTASRKQTRHLIREFNLINEHIVTKKIDLSWVSTHDQLADIFTKALGQLKVNSFIKAIGSRDAG</sequence>
<name>A0A9Q3EPD5_9BASI</name>
<comment type="catalytic activity">
    <reaction evidence="13">
        <text>DNA(n) + a 2'-deoxyribonucleoside 5'-triphosphate = DNA(n+1) + diphosphate</text>
        <dbReference type="Rhea" id="RHEA:22508"/>
        <dbReference type="Rhea" id="RHEA-COMP:17339"/>
        <dbReference type="Rhea" id="RHEA-COMP:17340"/>
        <dbReference type="ChEBI" id="CHEBI:33019"/>
        <dbReference type="ChEBI" id="CHEBI:61560"/>
        <dbReference type="ChEBI" id="CHEBI:173112"/>
        <dbReference type="EC" id="2.7.7.49"/>
    </reaction>
</comment>
<keyword evidence="1" id="KW-0815">Transposition</keyword>
<keyword evidence="10" id="KW-0695">RNA-directed DNA polymerase</keyword>
<evidence type="ECO:0000256" key="12">
    <source>
        <dbReference type="ARBA" id="ARBA00023172"/>
    </source>
</evidence>
<dbReference type="GO" id="GO:0003723">
    <property type="term" value="F:RNA binding"/>
    <property type="evidence" value="ECO:0007669"/>
    <property type="project" value="UniProtKB-KW"/>
</dbReference>
<evidence type="ECO:0000256" key="13">
    <source>
        <dbReference type="ARBA" id="ARBA00048173"/>
    </source>
</evidence>
<dbReference type="EMBL" id="AVOT02029791">
    <property type="protein sequence ID" value="MBW0522755.1"/>
    <property type="molecule type" value="Genomic_DNA"/>
</dbReference>
<evidence type="ECO:0000256" key="2">
    <source>
        <dbReference type="ARBA" id="ARBA00022695"/>
    </source>
</evidence>
<proteinExistence type="predicted"/>
<evidence type="ECO:0000256" key="1">
    <source>
        <dbReference type="ARBA" id="ARBA00022578"/>
    </source>
</evidence>
<keyword evidence="8" id="KW-0694">RNA-binding</keyword>
<dbReference type="GO" id="GO:0015074">
    <property type="term" value="P:DNA integration"/>
    <property type="evidence" value="ECO:0007669"/>
    <property type="project" value="UniProtKB-KW"/>
</dbReference>
<keyword evidence="11" id="KW-0808">Transferase</keyword>
<evidence type="ECO:0000256" key="14">
    <source>
        <dbReference type="ARBA" id="ARBA00049244"/>
    </source>
</evidence>
<evidence type="ECO:0000256" key="5">
    <source>
        <dbReference type="ARBA" id="ARBA00022759"/>
    </source>
</evidence>
<keyword evidence="3" id="KW-0540">Nuclease</keyword>
<keyword evidence="6" id="KW-0378">Hydrolase</keyword>
<keyword evidence="11" id="KW-0239">DNA-directed DNA polymerase</keyword>
<feature type="domain" description="Integrase catalytic" evidence="15">
    <location>
        <begin position="13"/>
        <end position="178"/>
    </location>
</feature>
<keyword evidence="5" id="KW-0255">Endonuclease</keyword>
<evidence type="ECO:0000256" key="7">
    <source>
        <dbReference type="ARBA" id="ARBA00022842"/>
    </source>
</evidence>
<evidence type="ECO:0000256" key="10">
    <source>
        <dbReference type="ARBA" id="ARBA00022918"/>
    </source>
</evidence>
<evidence type="ECO:0000256" key="8">
    <source>
        <dbReference type="ARBA" id="ARBA00022884"/>
    </source>
</evidence>
<evidence type="ECO:0000256" key="4">
    <source>
        <dbReference type="ARBA" id="ARBA00022723"/>
    </source>
</evidence>
<dbReference type="PANTHER" id="PTHR42648">
    <property type="entry name" value="TRANSPOSASE, PUTATIVE-RELATED"/>
    <property type="match status" value="1"/>
</dbReference>
<dbReference type="InterPro" id="IPR001584">
    <property type="entry name" value="Integrase_cat-core"/>
</dbReference>
<evidence type="ECO:0000256" key="9">
    <source>
        <dbReference type="ARBA" id="ARBA00022908"/>
    </source>
</evidence>
<dbReference type="Proteomes" id="UP000765509">
    <property type="component" value="Unassembled WGS sequence"/>
</dbReference>
<keyword evidence="7" id="KW-0460">Magnesium</keyword>
<dbReference type="PROSITE" id="PS50994">
    <property type="entry name" value="INTEGRASE"/>
    <property type="match status" value="1"/>
</dbReference>
<organism evidence="16 17">
    <name type="scientific">Austropuccinia psidii MF-1</name>
    <dbReference type="NCBI Taxonomy" id="1389203"/>
    <lineage>
        <taxon>Eukaryota</taxon>
        <taxon>Fungi</taxon>
        <taxon>Dikarya</taxon>
        <taxon>Basidiomycota</taxon>
        <taxon>Pucciniomycotina</taxon>
        <taxon>Pucciniomycetes</taxon>
        <taxon>Pucciniales</taxon>
        <taxon>Sphaerophragmiaceae</taxon>
        <taxon>Austropuccinia</taxon>
    </lineage>
</organism>
<dbReference type="AlphaFoldDB" id="A0A9Q3EPD5"/>
<dbReference type="InterPro" id="IPR036397">
    <property type="entry name" value="RNaseH_sf"/>
</dbReference>
<evidence type="ECO:0000256" key="6">
    <source>
        <dbReference type="ARBA" id="ARBA00022801"/>
    </source>
</evidence>
<evidence type="ECO:0000313" key="17">
    <source>
        <dbReference type="Proteomes" id="UP000765509"/>
    </source>
</evidence>
<dbReference type="GO" id="GO:0004519">
    <property type="term" value="F:endonuclease activity"/>
    <property type="evidence" value="ECO:0007669"/>
    <property type="project" value="UniProtKB-KW"/>
</dbReference>
<dbReference type="PANTHER" id="PTHR42648:SF11">
    <property type="entry name" value="TRANSPOSON TY4-P GAG-POL POLYPROTEIN"/>
    <property type="match status" value="1"/>
</dbReference>
<comment type="caution">
    <text evidence="16">The sequence shown here is derived from an EMBL/GenBank/DDBJ whole genome shotgun (WGS) entry which is preliminary data.</text>
</comment>
<keyword evidence="9" id="KW-0229">DNA integration</keyword>
<dbReference type="Gene3D" id="3.30.420.10">
    <property type="entry name" value="Ribonuclease H-like superfamily/Ribonuclease H"/>
    <property type="match status" value="1"/>
</dbReference>
<dbReference type="CDD" id="cd09272">
    <property type="entry name" value="RNase_HI_RT_Ty1"/>
    <property type="match status" value="1"/>
</dbReference>
<dbReference type="GO" id="GO:0003964">
    <property type="term" value="F:RNA-directed DNA polymerase activity"/>
    <property type="evidence" value="ECO:0007669"/>
    <property type="project" value="UniProtKB-KW"/>
</dbReference>
<dbReference type="InterPro" id="IPR012337">
    <property type="entry name" value="RNaseH-like_sf"/>
</dbReference>
<protein>
    <recommendedName>
        <fullName evidence="15">Integrase catalytic domain-containing protein</fullName>
    </recommendedName>
</protein>
<keyword evidence="12" id="KW-0233">DNA recombination</keyword>
<dbReference type="GO" id="GO:0016787">
    <property type="term" value="F:hydrolase activity"/>
    <property type="evidence" value="ECO:0007669"/>
    <property type="project" value="UniProtKB-KW"/>
</dbReference>
<evidence type="ECO:0000256" key="3">
    <source>
        <dbReference type="ARBA" id="ARBA00022722"/>
    </source>
</evidence>
<dbReference type="OrthoDB" id="3344688at2759"/>
<dbReference type="GO" id="GO:0046872">
    <property type="term" value="F:metal ion binding"/>
    <property type="evidence" value="ECO:0007669"/>
    <property type="project" value="UniProtKB-KW"/>
</dbReference>
<evidence type="ECO:0000259" key="15">
    <source>
        <dbReference type="PROSITE" id="PS50994"/>
    </source>
</evidence>
<dbReference type="GO" id="GO:0005634">
    <property type="term" value="C:nucleus"/>
    <property type="evidence" value="ECO:0007669"/>
    <property type="project" value="UniProtKB-ARBA"/>
</dbReference>
<reference evidence="16" key="1">
    <citation type="submission" date="2021-03" db="EMBL/GenBank/DDBJ databases">
        <title>Draft genome sequence of rust myrtle Austropuccinia psidii MF-1, a brazilian biotype.</title>
        <authorList>
            <person name="Quecine M.C."/>
            <person name="Pachon D.M.R."/>
            <person name="Bonatelli M.L."/>
            <person name="Correr F.H."/>
            <person name="Franceschini L.M."/>
            <person name="Leite T.F."/>
            <person name="Margarido G.R.A."/>
            <person name="Almeida C.A."/>
            <person name="Ferrarezi J.A."/>
            <person name="Labate C.A."/>
        </authorList>
    </citation>
    <scope>NUCLEOTIDE SEQUENCE</scope>
    <source>
        <strain evidence="16">MF-1</strain>
    </source>
</reference>
<keyword evidence="4" id="KW-0479">Metal-binding</keyword>
<keyword evidence="17" id="KW-1185">Reference proteome</keyword>
<dbReference type="GO" id="GO:0006310">
    <property type="term" value="P:DNA recombination"/>
    <property type="evidence" value="ECO:0007669"/>
    <property type="project" value="UniProtKB-KW"/>
</dbReference>
<dbReference type="GO" id="GO:0003887">
    <property type="term" value="F:DNA-directed DNA polymerase activity"/>
    <property type="evidence" value="ECO:0007669"/>
    <property type="project" value="UniProtKB-KW"/>
</dbReference>
<keyword evidence="2" id="KW-0548">Nucleotidyltransferase</keyword>
<dbReference type="SUPFAM" id="SSF53098">
    <property type="entry name" value="Ribonuclease H-like"/>
    <property type="match status" value="1"/>
</dbReference>